<evidence type="ECO:0000256" key="1">
    <source>
        <dbReference type="ARBA" id="ARBA00022496"/>
    </source>
</evidence>
<dbReference type="GO" id="GO:0015344">
    <property type="term" value="F:siderophore uptake transmembrane transporter activity"/>
    <property type="evidence" value="ECO:0007669"/>
    <property type="project" value="TreeGrafter"/>
</dbReference>
<comment type="subcellular location">
    <subcellularLocation>
        <location evidence="5">Cell outer membrane</location>
        <topology evidence="5">Multi-pass membrane protein</topology>
    </subcellularLocation>
</comment>
<dbReference type="RefSeq" id="WP_236594160.1">
    <property type="nucleotide sequence ID" value="NZ_CP068107.1"/>
</dbReference>
<dbReference type="SUPFAM" id="SSF49464">
    <property type="entry name" value="Carboxypeptidase regulatory domain-like"/>
    <property type="match status" value="1"/>
</dbReference>
<reference evidence="7 8" key="1">
    <citation type="submission" date="2018-06" db="EMBL/GenBank/DDBJ databases">
        <authorList>
            <consortium name="Pathogen Informatics"/>
            <person name="Doyle S."/>
        </authorList>
    </citation>
    <scope>NUCLEOTIDE SEQUENCE [LARGE SCALE GENOMIC DNA]</scope>
    <source>
        <strain evidence="7 8">NCTC11179</strain>
    </source>
</reference>
<keyword evidence="8" id="KW-1185">Reference proteome</keyword>
<dbReference type="Pfam" id="PF07715">
    <property type="entry name" value="Plug"/>
    <property type="match status" value="1"/>
</dbReference>
<dbReference type="InterPro" id="IPR039426">
    <property type="entry name" value="TonB-dep_rcpt-like"/>
</dbReference>
<proteinExistence type="inferred from homology"/>
<evidence type="ECO:0000313" key="7">
    <source>
        <dbReference type="EMBL" id="STZ27401.1"/>
    </source>
</evidence>
<dbReference type="Proteomes" id="UP000255024">
    <property type="component" value="Unassembled WGS sequence"/>
</dbReference>
<feature type="domain" description="TonB-dependent receptor plug" evidence="6">
    <location>
        <begin position="136"/>
        <end position="238"/>
    </location>
</feature>
<evidence type="ECO:0000256" key="5">
    <source>
        <dbReference type="PROSITE-ProRule" id="PRU01360"/>
    </source>
</evidence>
<dbReference type="AlphaFoldDB" id="A0A378RM93"/>
<keyword evidence="3" id="KW-0408">Iron</keyword>
<dbReference type="InterPro" id="IPR008969">
    <property type="entry name" value="CarboxyPept-like_regulatory"/>
</dbReference>
<accession>A0A378RM93</accession>
<dbReference type="EMBL" id="UGQL01000001">
    <property type="protein sequence ID" value="STZ27401.1"/>
    <property type="molecule type" value="Genomic_DNA"/>
</dbReference>
<dbReference type="InterPro" id="IPR012910">
    <property type="entry name" value="Plug_dom"/>
</dbReference>
<organism evidence="7 8">
    <name type="scientific">Myroides odoratus</name>
    <name type="common">Flavobacterium odoratum</name>
    <dbReference type="NCBI Taxonomy" id="256"/>
    <lineage>
        <taxon>Bacteria</taxon>
        <taxon>Pseudomonadati</taxon>
        <taxon>Bacteroidota</taxon>
        <taxon>Flavobacteriia</taxon>
        <taxon>Flavobacteriales</taxon>
        <taxon>Flavobacteriaceae</taxon>
        <taxon>Myroides</taxon>
    </lineage>
</organism>
<dbReference type="PANTHER" id="PTHR32552">
    <property type="entry name" value="FERRICHROME IRON RECEPTOR-RELATED"/>
    <property type="match status" value="1"/>
</dbReference>
<keyword evidence="1" id="KW-0410">Iron transport</keyword>
<evidence type="ECO:0000256" key="3">
    <source>
        <dbReference type="ARBA" id="ARBA00023004"/>
    </source>
</evidence>
<keyword evidence="5" id="KW-0812">Transmembrane</keyword>
<dbReference type="Gene3D" id="2.60.40.1120">
    <property type="entry name" value="Carboxypeptidase-like, regulatory domain"/>
    <property type="match status" value="1"/>
</dbReference>
<comment type="similarity">
    <text evidence="5">Belongs to the TonB-dependent receptor family.</text>
</comment>
<evidence type="ECO:0000256" key="4">
    <source>
        <dbReference type="ARBA" id="ARBA00023065"/>
    </source>
</evidence>
<keyword evidence="4" id="KW-0406">Ion transport</keyword>
<evidence type="ECO:0000256" key="2">
    <source>
        <dbReference type="ARBA" id="ARBA00022729"/>
    </source>
</evidence>
<dbReference type="SUPFAM" id="SSF56935">
    <property type="entry name" value="Porins"/>
    <property type="match status" value="1"/>
</dbReference>
<dbReference type="PROSITE" id="PS52016">
    <property type="entry name" value="TONB_DEPENDENT_REC_3"/>
    <property type="match status" value="1"/>
</dbReference>
<evidence type="ECO:0000259" key="6">
    <source>
        <dbReference type="Pfam" id="PF07715"/>
    </source>
</evidence>
<dbReference type="InterPro" id="IPR037066">
    <property type="entry name" value="Plug_dom_sf"/>
</dbReference>
<protein>
    <submittedName>
        <fullName evidence="7">Ferric hydroxamate uptake</fullName>
    </submittedName>
</protein>
<dbReference type="Gene3D" id="2.170.130.10">
    <property type="entry name" value="TonB-dependent receptor, plug domain"/>
    <property type="match status" value="1"/>
</dbReference>
<evidence type="ECO:0000313" key="8">
    <source>
        <dbReference type="Proteomes" id="UP000255024"/>
    </source>
</evidence>
<keyword evidence="5" id="KW-1134">Transmembrane beta strand</keyword>
<sequence length="269" mass="29607">MKKQIQQLGIGALLLLFPAVLMAQSSQRIAGRILGEKNNPIAAATVVLDQHNIEQSNREGAFESATTLAFPLVIQIHAPGYKSKQVTLTEANYKAGFVVQLEVDTNQLDEIVVTSRRDNSYLTNSTVLGGKYNGRIKDLPQSISIVSSELMEDKQVFQVADVIPDLAGVTQASVYDEFVIRGFKSGYDNGIRLINGMRSAYGFGESYYRSPMTINFESIEVLKGPGASLFGDIAPGGTINMVTKKTREEHKGILFFLQEVLKHFVQLLM</sequence>
<keyword evidence="2" id="KW-0732">Signal</keyword>
<dbReference type="PANTHER" id="PTHR32552:SF68">
    <property type="entry name" value="FERRICHROME OUTER MEMBRANE TRANSPORTER_PHAGE RECEPTOR"/>
    <property type="match status" value="1"/>
</dbReference>
<keyword evidence="5" id="KW-0472">Membrane</keyword>
<keyword evidence="5" id="KW-0998">Cell outer membrane</keyword>
<name>A0A378RM93_MYROD</name>
<gene>
    <name evidence="7" type="primary">fhuA_1</name>
    <name evidence="7" type="ORF">NCTC11179_00936</name>
</gene>
<keyword evidence="5" id="KW-0813">Transport</keyword>
<dbReference type="GO" id="GO:0009279">
    <property type="term" value="C:cell outer membrane"/>
    <property type="evidence" value="ECO:0007669"/>
    <property type="project" value="UniProtKB-SubCell"/>
</dbReference>